<name>A0A8H4LHA4_9HYPO</name>
<keyword evidence="4" id="KW-1185">Reference proteome</keyword>
<evidence type="ECO:0000313" key="4">
    <source>
        <dbReference type="Proteomes" id="UP000554235"/>
    </source>
</evidence>
<evidence type="ECO:0000256" key="1">
    <source>
        <dbReference type="SAM" id="MobiDB-lite"/>
    </source>
</evidence>
<dbReference type="InterPro" id="IPR036691">
    <property type="entry name" value="Endo/exonu/phosph_ase_sf"/>
</dbReference>
<dbReference type="Proteomes" id="UP000554235">
    <property type="component" value="Unassembled WGS sequence"/>
</dbReference>
<evidence type="ECO:0000259" key="2">
    <source>
        <dbReference type="Pfam" id="PF14529"/>
    </source>
</evidence>
<dbReference type="InterPro" id="IPR005135">
    <property type="entry name" value="Endo/exonuclease/phosphatase"/>
</dbReference>
<feature type="region of interest" description="Disordered" evidence="1">
    <location>
        <begin position="51"/>
        <end position="75"/>
    </location>
</feature>
<evidence type="ECO:0000313" key="3">
    <source>
        <dbReference type="EMBL" id="KAF4468113.1"/>
    </source>
</evidence>
<protein>
    <submittedName>
        <fullName evidence="3">Zinc knuckle</fullName>
    </submittedName>
</protein>
<dbReference type="SUPFAM" id="SSF56219">
    <property type="entry name" value="DNase I-like"/>
    <property type="match status" value="1"/>
</dbReference>
<dbReference type="EMBL" id="JAADYS010000652">
    <property type="protein sequence ID" value="KAF4468113.1"/>
    <property type="molecule type" value="Genomic_DNA"/>
</dbReference>
<feature type="domain" description="Endonuclease/exonuclease/phosphatase" evidence="2">
    <location>
        <begin position="127"/>
        <end position="243"/>
    </location>
</feature>
<organism evidence="3 4">
    <name type="scientific">Fusarium albosuccineum</name>
    <dbReference type="NCBI Taxonomy" id="1237068"/>
    <lineage>
        <taxon>Eukaryota</taxon>
        <taxon>Fungi</taxon>
        <taxon>Dikarya</taxon>
        <taxon>Ascomycota</taxon>
        <taxon>Pezizomycotina</taxon>
        <taxon>Sordariomycetes</taxon>
        <taxon>Hypocreomycetidae</taxon>
        <taxon>Hypocreales</taxon>
        <taxon>Nectriaceae</taxon>
        <taxon>Fusarium</taxon>
        <taxon>Fusarium decemcellulare species complex</taxon>
    </lineage>
</organism>
<dbReference type="Gene3D" id="3.60.10.10">
    <property type="entry name" value="Endonuclease/exonuclease/phosphatase"/>
    <property type="match status" value="1"/>
</dbReference>
<dbReference type="OrthoDB" id="3261222at2759"/>
<proteinExistence type="predicted"/>
<reference evidence="3 4" key="1">
    <citation type="submission" date="2020-01" db="EMBL/GenBank/DDBJ databases">
        <title>Identification and distribution of gene clusters putatively required for synthesis of sphingolipid metabolism inhibitors in phylogenetically diverse species of the filamentous fungus Fusarium.</title>
        <authorList>
            <person name="Kim H.-S."/>
            <person name="Busman M."/>
            <person name="Brown D.W."/>
            <person name="Divon H."/>
            <person name="Uhlig S."/>
            <person name="Proctor R.H."/>
        </authorList>
    </citation>
    <scope>NUCLEOTIDE SEQUENCE [LARGE SCALE GENOMIC DNA]</scope>
    <source>
        <strain evidence="3 4">NRRL 20459</strain>
    </source>
</reference>
<accession>A0A8H4LHA4</accession>
<dbReference type="GO" id="GO:0003824">
    <property type="term" value="F:catalytic activity"/>
    <property type="evidence" value="ECO:0007669"/>
    <property type="project" value="InterPro"/>
</dbReference>
<sequence length="423" mass="49169">MFCLAYVLHFQIALDRPPDIVAIQDPPPEFPWIRSSSYRLIYKTDKELTENDHPKRVKEEQLKKDKLKKDDPKRLEMDRKPIPPYRVCFLVSVSLSEETYHVDFYENANKELTATLFLATPEAGILAIHNVYNRNDTINIEQMLNDTTMTGRDLLVGDFNIHHSQWAGEREVKPTRKAEEMHEGLKEAHMKLVTTPGAGTFSRSPTSEPSTIDLTFVSEGILDCVKNWPLVEAPGFESDHRIIKTLLKIRPTRTVRTRIDWKRTRKKYANATKNNLEPLGFPDLNTDDHIDEYIAKINDAVNSATQDWVPVIRYRTFPRARRPDSASVRTLLAQERLALDKLRQADNSKWERYWSKVKAEREWKQRSEGTTRWRQYTAGQEKYNWGTYQMAKLAKALNQPSKPPHLPDLKVGDIVYQTYCVQS</sequence>
<dbReference type="AlphaFoldDB" id="A0A8H4LHA4"/>
<dbReference type="Pfam" id="PF14529">
    <property type="entry name" value="Exo_endo_phos_2"/>
    <property type="match status" value="1"/>
</dbReference>
<comment type="caution">
    <text evidence="3">The sequence shown here is derived from an EMBL/GenBank/DDBJ whole genome shotgun (WGS) entry which is preliminary data.</text>
</comment>
<gene>
    <name evidence="3" type="ORF">FALBO_4988</name>
</gene>